<reference evidence="3" key="1">
    <citation type="submission" date="2022-11" db="UniProtKB">
        <authorList>
            <consortium name="WormBaseParasite"/>
        </authorList>
    </citation>
    <scope>IDENTIFICATION</scope>
</reference>
<evidence type="ECO:0000313" key="3">
    <source>
        <dbReference type="WBParaSite" id="jg3691"/>
    </source>
</evidence>
<dbReference type="GO" id="GO:0005737">
    <property type="term" value="C:cytoplasm"/>
    <property type="evidence" value="ECO:0007669"/>
    <property type="project" value="InterPro"/>
</dbReference>
<sequence>MEMATKEVASPIKQDEKGGKPRFVHNIFPSTATFGIMVLCHKPGKILTTKTNTPVPWETMTLSMWSKLALKCTIEELLFR</sequence>
<evidence type="ECO:0000256" key="1">
    <source>
        <dbReference type="SAM" id="MobiDB-lite"/>
    </source>
</evidence>
<protein>
    <submittedName>
        <fullName evidence="3">Uncharacterized protein</fullName>
    </submittedName>
</protein>
<proteinExistence type="predicted"/>
<dbReference type="WBParaSite" id="jg3691">
    <property type="protein sequence ID" value="jg3691"/>
    <property type="gene ID" value="jg3691"/>
</dbReference>
<organism evidence="2 3">
    <name type="scientific">Ditylenchus dipsaci</name>
    <dbReference type="NCBI Taxonomy" id="166011"/>
    <lineage>
        <taxon>Eukaryota</taxon>
        <taxon>Metazoa</taxon>
        <taxon>Ecdysozoa</taxon>
        <taxon>Nematoda</taxon>
        <taxon>Chromadorea</taxon>
        <taxon>Rhabditida</taxon>
        <taxon>Tylenchina</taxon>
        <taxon>Tylenchomorpha</taxon>
        <taxon>Sphaerularioidea</taxon>
        <taxon>Anguinidae</taxon>
        <taxon>Anguininae</taxon>
        <taxon>Ditylenchus</taxon>
    </lineage>
</organism>
<name>A0A915E8J6_9BILA</name>
<dbReference type="GO" id="GO:0000287">
    <property type="term" value="F:magnesium ion binding"/>
    <property type="evidence" value="ECO:0007669"/>
    <property type="project" value="InterPro"/>
</dbReference>
<dbReference type="GO" id="GO:0004427">
    <property type="term" value="F:inorganic diphosphate phosphatase activity"/>
    <property type="evidence" value="ECO:0007669"/>
    <property type="project" value="InterPro"/>
</dbReference>
<dbReference type="AlphaFoldDB" id="A0A915E8J6"/>
<dbReference type="Gene3D" id="3.90.80.10">
    <property type="entry name" value="Inorganic pyrophosphatase"/>
    <property type="match status" value="1"/>
</dbReference>
<dbReference type="GO" id="GO:0006796">
    <property type="term" value="P:phosphate-containing compound metabolic process"/>
    <property type="evidence" value="ECO:0007669"/>
    <property type="project" value="InterPro"/>
</dbReference>
<feature type="region of interest" description="Disordered" evidence="1">
    <location>
        <begin position="1"/>
        <end position="20"/>
    </location>
</feature>
<keyword evidence="2" id="KW-1185">Reference proteome</keyword>
<evidence type="ECO:0000313" key="2">
    <source>
        <dbReference type="Proteomes" id="UP000887574"/>
    </source>
</evidence>
<accession>A0A915E8J6</accession>
<dbReference type="Proteomes" id="UP000887574">
    <property type="component" value="Unplaced"/>
</dbReference>
<dbReference type="InterPro" id="IPR036649">
    <property type="entry name" value="Pyrophosphatase_sf"/>
</dbReference>